<proteinExistence type="predicted"/>
<accession>A0A0D2A946</accession>
<dbReference type="VEuPathDB" id="FungiDB:PV09_05501"/>
<dbReference type="Proteomes" id="UP000053259">
    <property type="component" value="Unassembled WGS sequence"/>
</dbReference>
<reference evidence="1 2" key="1">
    <citation type="submission" date="2015-01" db="EMBL/GenBank/DDBJ databases">
        <title>The Genome Sequence of Ochroconis gallopava CBS43764.</title>
        <authorList>
            <consortium name="The Broad Institute Genomics Platform"/>
            <person name="Cuomo C."/>
            <person name="de Hoog S."/>
            <person name="Gorbushina A."/>
            <person name="Stielow B."/>
            <person name="Teixiera M."/>
            <person name="Abouelleil A."/>
            <person name="Chapman S.B."/>
            <person name="Priest M."/>
            <person name="Young S.K."/>
            <person name="Wortman J."/>
            <person name="Nusbaum C."/>
            <person name="Birren B."/>
        </authorList>
    </citation>
    <scope>NUCLEOTIDE SEQUENCE [LARGE SCALE GENOMIC DNA]</scope>
    <source>
        <strain evidence="1 2">CBS 43764</strain>
    </source>
</reference>
<dbReference type="GeneID" id="27313474"/>
<dbReference type="SUPFAM" id="SSF54427">
    <property type="entry name" value="NTF2-like"/>
    <property type="match status" value="1"/>
</dbReference>
<dbReference type="EMBL" id="KN847545">
    <property type="protein sequence ID" value="KIW03288.1"/>
    <property type="molecule type" value="Genomic_DNA"/>
</dbReference>
<dbReference type="RefSeq" id="XP_016213157.1">
    <property type="nucleotide sequence ID" value="XM_016359018.1"/>
</dbReference>
<evidence type="ECO:0000313" key="2">
    <source>
        <dbReference type="Proteomes" id="UP000053259"/>
    </source>
</evidence>
<dbReference type="Gene3D" id="3.10.450.50">
    <property type="match status" value="1"/>
</dbReference>
<dbReference type="GO" id="GO:0030638">
    <property type="term" value="P:polyketide metabolic process"/>
    <property type="evidence" value="ECO:0007669"/>
    <property type="project" value="InterPro"/>
</dbReference>
<dbReference type="AlphaFoldDB" id="A0A0D2A946"/>
<evidence type="ECO:0008006" key="3">
    <source>
        <dbReference type="Google" id="ProtNLM"/>
    </source>
</evidence>
<organism evidence="1 2">
    <name type="scientific">Verruconis gallopava</name>
    <dbReference type="NCBI Taxonomy" id="253628"/>
    <lineage>
        <taxon>Eukaryota</taxon>
        <taxon>Fungi</taxon>
        <taxon>Dikarya</taxon>
        <taxon>Ascomycota</taxon>
        <taxon>Pezizomycotina</taxon>
        <taxon>Dothideomycetes</taxon>
        <taxon>Pleosporomycetidae</taxon>
        <taxon>Venturiales</taxon>
        <taxon>Sympoventuriaceae</taxon>
        <taxon>Verruconis</taxon>
    </lineage>
</organism>
<name>A0A0D2A946_9PEZI</name>
<gene>
    <name evidence="1" type="ORF">PV09_05501</name>
</gene>
<dbReference type="InterPro" id="IPR032710">
    <property type="entry name" value="NTF2-like_dom_sf"/>
</dbReference>
<evidence type="ECO:0000313" key="1">
    <source>
        <dbReference type="EMBL" id="KIW03288.1"/>
    </source>
</evidence>
<sequence>MPTAEDHLKTVVDGLLGTLFNDRQYDRKSEFLHDEFIKHPHDGKPDMSGEEMIKQFADLANQFPDIKSVVKKSIANADHVWLWTKVEGLPEGFNLEIVEICRLVDGKIIEKWDIHQQTIAGSQ</sequence>
<protein>
    <recommendedName>
        <fullName evidence="3">SnoaL-like domain-containing protein</fullName>
    </recommendedName>
</protein>
<dbReference type="Pfam" id="PF07366">
    <property type="entry name" value="SnoaL"/>
    <property type="match status" value="1"/>
</dbReference>
<dbReference type="InterPro" id="IPR009959">
    <property type="entry name" value="Cyclase_SnoaL-like"/>
</dbReference>
<dbReference type="HOGENOM" id="CLU_100997_2_1_1"/>
<dbReference type="InParanoid" id="A0A0D2A946"/>
<keyword evidence="2" id="KW-1185">Reference proteome</keyword>